<feature type="compositionally biased region" description="Basic and acidic residues" evidence="1">
    <location>
        <begin position="106"/>
        <end position="116"/>
    </location>
</feature>
<sequence length="140" mass="15729">MTERKWEAEDLLAQAQTNGLGVIADAYDKQLGLSRPATERIARNVQQRLAGSSQWRRSHVRVLILSLGGEYYRTGQDRTGSAEAKFGGHAAFFNVVRWRWIFGEGKKEERGRRDQSDWFDSPPHPSPPTFGSVTSGHSIS</sequence>
<organism evidence="2 3">
    <name type="scientific">Trichoderma lentiforme</name>
    <dbReference type="NCBI Taxonomy" id="1567552"/>
    <lineage>
        <taxon>Eukaryota</taxon>
        <taxon>Fungi</taxon>
        <taxon>Dikarya</taxon>
        <taxon>Ascomycota</taxon>
        <taxon>Pezizomycotina</taxon>
        <taxon>Sordariomycetes</taxon>
        <taxon>Hypocreomycetidae</taxon>
        <taxon>Hypocreales</taxon>
        <taxon>Hypocreaceae</taxon>
        <taxon>Trichoderma</taxon>
    </lineage>
</organism>
<evidence type="ECO:0000313" key="3">
    <source>
        <dbReference type="Proteomes" id="UP000801864"/>
    </source>
</evidence>
<protein>
    <submittedName>
        <fullName evidence="2">Uncharacterized protein</fullName>
    </submittedName>
</protein>
<name>A0A9P4X5S7_9HYPO</name>
<dbReference type="EMBL" id="QLNT01000024">
    <property type="protein sequence ID" value="KAF3060231.1"/>
    <property type="molecule type" value="Genomic_DNA"/>
</dbReference>
<gene>
    <name evidence="2" type="ORF">CFAM422_011423</name>
</gene>
<reference evidence="2 3" key="1">
    <citation type="submission" date="2018-06" db="EMBL/GenBank/DDBJ databases">
        <title>Genome analysis of cellulolytic fungus Trichoderma lentiforme CFAM-422.</title>
        <authorList>
            <person name="Steindorff A.S."/>
            <person name="Formighieri E.F."/>
            <person name="Midorikawa G.E.O."/>
            <person name="Tamietti M.S."/>
            <person name="Ramos E.Z."/>
            <person name="Silva A.S."/>
            <person name="Bon E.P.S."/>
            <person name="Mendes T.D."/>
            <person name="Damaso M.C.T."/>
            <person name="Favaro L.C.L."/>
        </authorList>
    </citation>
    <scope>NUCLEOTIDE SEQUENCE [LARGE SCALE GENOMIC DNA]</scope>
    <source>
        <strain evidence="2 3">CFAM-422</strain>
    </source>
</reference>
<accession>A0A9P4X5S7</accession>
<feature type="region of interest" description="Disordered" evidence="1">
    <location>
        <begin position="106"/>
        <end position="140"/>
    </location>
</feature>
<evidence type="ECO:0000256" key="1">
    <source>
        <dbReference type="SAM" id="MobiDB-lite"/>
    </source>
</evidence>
<proteinExistence type="predicted"/>
<dbReference type="Proteomes" id="UP000801864">
    <property type="component" value="Unassembled WGS sequence"/>
</dbReference>
<evidence type="ECO:0000313" key="2">
    <source>
        <dbReference type="EMBL" id="KAF3060231.1"/>
    </source>
</evidence>
<comment type="caution">
    <text evidence="2">The sequence shown here is derived from an EMBL/GenBank/DDBJ whole genome shotgun (WGS) entry which is preliminary data.</text>
</comment>
<dbReference type="AlphaFoldDB" id="A0A9P4X5S7"/>
<keyword evidence="3" id="KW-1185">Reference proteome</keyword>
<feature type="compositionally biased region" description="Polar residues" evidence="1">
    <location>
        <begin position="129"/>
        <end position="140"/>
    </location>
</feature>